<dbReference type="Proteomes" id="UP000000759">
    <property type="component" value="Chromosome 1"/>
</dbReference>
<feature type="region of interest" description="Disordered" evidence="3">
    <location>
        <begin position="17"/>
        <end position="55"/>
    </location>
</feature>
<dbReference type="Gene3D" id="2.130.10.10">
    <property type="entry name" value="YVTN repeat-like/Quinoprotein amine dehydrogenase"/>
    <property type="match status" value="1"/>
</dbReference>
<dbReference type="EMBL" id="CM000605">
    <property type="protein sequence ID" value="EEC51866.1"/>
    <property type="molecule type" value="Genomic_DNA"/>
</dbReference>
<feature type="compositionally biased region" description="Low complexity" evidence="3">
    <location>
        <begin position="27"/>
        <end position="44"/>
    </location>
</feature>
<name>B7FQH3_PHATC</name>
<dbReference type="InParanoid" id="B7FQH3"/>
<keyword evidence="1" id="KW-0853">WD repeat</keyword>
<dbReference type="GeneID" id="7196250"/>
<proteinExistence type="predicted"/>
<feature type="region of interest" description="Disordered" evidence="3">
    <location>
        <begin position="921"/>
        <end position="961"/>
    </location>
</feature>
<dbReference type="InterPro" id="IPR015943">
    <property type="entry name" value="WD40/YVTN_repeat-like_dom_sf"/>
</dbReference>
<dbReference type="InterPro" id="IPR049566">
    <property type="entry name" value="WDR59_RTC1-like_RING_Znf"/>
</dbReference>
<dbReference type="SUPFAM" id="SSF117289">
    <property type="entry name" value="Nucleoporin domain"/>
    <property type="match status" value="1"/>
</dbReference>
<evidence type="ECO:0000313" key="5">
    <source>
        <dbReference type="EMBL" id="EEC51866.1"/>
    </source>
</evidence>
<sequence>MHSSSYDFQMEFTGIASHTQLPPSPELRSGSSDGYLGSDSFSLDPDPSTGTERNPRSRLVSIARYSSFQPQALACSPPLPVMYSESQSSSGKRGVSSASATLLRRTPTELTGTTSLGALAGLHGVAVFRVSKPHEPLLVLKHATGFNSTNRTLGNGVRSLSFQPDSSQSFYLAAARGSGVLVWDVSGHSLSPLWGRLEIDDGTTGAARPPITSICWQPVTNNAPYLAASTAKSACIWDLRESAVASTHFKPSLRFGISRKNLVTAAPYVQLACSGQNECAILDAAGMLRIFDMRLTDRSRLSMGDLSSFAAFSHAGVGVAHMGKSLSSENARWVAWGLDAPSGSDATVKVWSETTGNSQDVSEVEGNASENLWLTDTPSGQDTPMELGKISDYHLSAQCTLPNLACARVCPIPTEDSILTVSLTNNEGLRSWKADLWKLTNDTGTQSMKRIVSFTAGEGSDYGIMSTVENADTLGNVCASELAIVNPLSSIGGTAASLPAHSTLILCSLTENGYVTTHSKLTEELRIGNPRSSLFPSHSHIRVFPGEQEMMVTDAAKAWTDPIERLVRLPSDYLPAQKNDVQSIQTSGSGLLGIDMETPFLFHTTNASVSGVPNKSLPANAKSSHIISGPQTQEDGTPVVTRDIDADRVPCPRLCGATFGQGIGGLSLYRNGDVKQMWTWYDQKSEVRIRSIPKLVNSQSPTSRNHLSVKHFKEEKPQREFPRTVRDLVEMTTAAKEAQWGEHSESDISSTSFRVHGESFFEEDSNGSSDSNDVLKLDASGEAEEKALTNLYDAHFSESRQLTPAADDNNKKSSFEGHQSQRKAVLIDLGFGASSEMLSPLVHVTFSYDRISLNQQSAYLARNWLLGEWKPQQPLSFLLSKPTATASDEGNTDPLLALQGNESPLHLDSLAFQDFGRGDQVTSASDLPHSIRQKSLEMSSQPRSRIHQSEEERGVRGGEYSVRPGMQESMVFLKKLFSHQQDGMKSFPSLMSPPDGPLLPKRRSLASTRNHEKMEGHPESEGQGRSKLGVYSINVANAGLDLGEDHGLMSIRTICDHNAKVSRKADEFEKAEVWDLLCQVVEGRMMDKGSTFDGWGGPGGGALGVNLVQNIFQYYESLGDVQMLSTLVCVLRGGYSSQNILRPRWYLLPRDQEVKYDTYIHRYGSLLYCWGLLSIRAELRKHMSGALPFDVFSVGGTNSDNQSTGIALAFICPQCGGESEVGYNYCRVCEDYAFRCIICDNAVRGLFAVCDSCGHGGHVGHIQSWFERNSQCPSGCGCKCIFGQKALALNNPKVIAAQHRPMTTRADTVRSLGSL</sequence>
<dbReference type="GO" id="GO:0035859">
    <property type="term" value="C:Seh1-associated complex"/>
    <property type="evidence" value="ECO:0007669"/>
    <property type="project" value="TreeGrafter"/>
</dbReference>
<reference evidence="5 6" key="1">
    <citation type="journal article" date="2008" name="Nature">
        <title>The Phaeodactylum genome reveals the evolutionary history of diatom genomes.</title>
        <authorList>
            <person name="Bowler C."/>
            <person name="Allen A.E."/>
            <person name="Badger J.H."/>
            <person name="Grimwood J."/>
            <person name="Jabbari K."/>
            <person name="Kuo A."/>
            <person name="Maheswari U."/>
            <person name="Martens C."/>
            <person name="Maumus F."/>
            <person name="Otillar R.P."/>
            <person name="Rayko E."/>
            <person name="Salamov A."/>
            <person name="Vandepoele K."/>
            <person name="Beszteri B."/>
            <person name="Gruber A."/>
            <person name="Heijde M."/>
            <person name="Katinka M."/>
            <person name="Mock T."/>
            <person name="Valentin K."/>
            <person name="Verret F."/>
            <person name="Berges J.A."/>
            <person name="Brownlee C."/>
            <person name="Cadoret J.P."/>
            <person name="Chiovitti A."/>
            <person name="Choi C.J."/>
            <person name="Coesel S."/>
            <person name="De Martino A."/>
            <person name="Detter J.C."/>
            <person name="Durkin C."/>
            <person name="Falciatore A."/>
            <person name="Fournet J."/>
            <person name="Haruta M."/>
            <person name="Huysman M.J."/>
            <person name="Jenkins B.D."/>
            <person name="Jiroutova K."/>
            <person name="Jorgensen R.E."/>
            <person name="Joubert Y."/>
            <person name="Kaplan A."/>
            <person name="Kroger N."/>
            <person name="Kroth P.G."/>
            <person name="La Roche J."/>
            <person name="Lindquist E."/>
            <person name="Lommer M."/>
            <person name="Martin-Jezequel V."/>
            <person name="Lopez P.J."/>
            <person name="Lucas S."/>
            <person name="Mangogna M."/>
            <person name="McGinnis K."/>
            <person name="Medlin L.K."/>
            <person name="Montsant A."/>
            <person name="Oudot-Le Secq M.P."/>
            <person name="Napoli C."/>
            <person name="Obornik M."/>
            <person name="Parker M.S."/>
            <person name="Petit J.L."/>
            <person name="Porcel B.M."/>
            <person name="Poulsen N."/>
            <person name="Robison M."/>
            <person name="Rychlewski L."/>
            <person name="Rynearson T.A."/>
            <person name="Schmutz J."/>
            <person name="Shapiro H."/>
            <person name="Siaut M."/>
            <person name="Stanley M."/>
            <person name="Sussman M.R."/>
            <person name="Taylor A.R."/>
            <person name="Vardi A."/>
            <person name="von Dassow P."/>
            <person name="Vyverman W."/>
            <person name="Willis A."/>
            <person name="Wyrwicz L.S."/>
            <person name="Rokhsar D.S."/>
            <person name="Weissenbach J."/>
            <person name="Armbrust E.V."/>
            <person name="Green B.R."/>
            <person name="Van de Peer Y."/>
            <person name="Grigoriev I.V."/>
        </authorList>
    </citation>
    <scope>NUCLEOTIDE SEQUENCE [LARGE SCALE GENOMIC DNA]</scope>
    <source>
        <strain evidence="5 6">CCAP 1055/1</strain>
    </source>
</reference>
<accession>B7FQH3</accession>
<dbReference type="KEGG" id="pti:PHATRDRAFT_43057"/>
<keyword evidence="2" id="KW-0677">Repeat</keyword>
<evidence type="ECO:0000259" key="4">
    <source>
        <dbReference type="Pfam" id="PF17120"/>
    </source>
</evidence>
<keyword evidence="6" id="KW-1185">Reference proteome</keyword>
<dbReference type="GO" id="GO:1904263">
    <property type="term" value="P:positive regulation of TORC1 signaling"/>
    <property type="evidence" value="ECO:0007669"/>
    <property type="project" value="TreeGrafter"/>
</dbReference>
<dbReference type="OrthoDB" id="48238at2759"/>
<feature type="compositionally biased region" description="Polar residues" evidence="3">
    <location>
        <begin position="697"/>
        <end position="706"/>
    </location>
</feature>
<dbReference type="PANTHER" id="PTHR46170:SF1">
    <property type="entry name" value="GATOR COMPLEX PROTEIN WDR59"/>
    <property type="match status" value="1"/>
</dbReference>
<evidence type="ECO:0000256" key="1">
    <source>
        <dbReference type="ARBA" id="ARBA00022574"/>
    </source>
</evidence>
<feature type="compositionally biased region" description="Basic and acidic residues" evidence="3">
    <location>
        <begin position="947"/>
        <end position="956"/>
    </location>
</feature>
<feature type="compositionally biased region" description="Basic and acidic residues" evidence="3">
    <location>
        <begin position="711"/>
        <end position="721"/>
    </location>
</feature>
<evidence type="ECO:0000313" key="6">
    <source>
        <dbReference type="Proteomes" id="UP000000759"/>
    </source>
</evidence>
<dbReference type="Pfam" id="PF17120">
    <property type="entry name" value="zf-RING_16"/>
    <property type="match status" value="1"/>
</dbReference>
<dbReference type="GO" id="GO:0005774">
    <property type="term" value="C:vacuolar membrane"/>
    <property type="evidence" value="ECO:0007669"/>
    <property type="project" value="TreeGrafter"/>
</dbReference>
<evidence type="ECO:0000256" key="3">
    <source>
        <dbReference type="SAM" id="MobiDB-lite"/>
    </source>
</evidence>
<gene>
    <name evidence="5" type="ORF">PHATRDRAFT_43057</name>
</gene>
<dbReference type="GO" id="GO:0034198">
    <property type="term" value="P:cellular response to amino acid starvation"/>
    <property type="evidence" value="ECO:0007669"/>
    <property type="project" value="TreeGrafter"/>
</dbReference>
<dbReference type="HOGENOM" id="CLU_259631_0_0_1"/>
<evidence type="ECO:0000256" key="2">
    <source>
        <dbReference type="ARBA" id="ARBA00022737"/>
    </source>
</evidence>
<dbReference type="STRING" id="556484.B7FQH3"/>
<feature type="region of interest" description="Disordered" evidence="3">
    <location>
        <begin position="697"/>
        <end position="721"/>
    </location>
</feature>
<dbReference type="RefSeq" id="XP_002177403.1">
    <property type="nucleotide sequence ID" value="XM_002177367.1"/>
</dbReference>
<dbReference type="PANTHER" id="PTHR46170">
    <property type="entry name" value="GATOR COMPLEX PROTEIN WDR59"/>
    <property type="match status" value="1"/>
</dbReference>
<feature type="domain" description="WDR59/RTC1-like RING zinc finger" evidence="4">
    <location>
        <begin position="1235"/>
        <end position="1282"/>
    </location>
</feature>
<dbReference type="GO" id="GO:0035591">
    <property type="term" value="F:signaling adaptor activity"/>
    <property type="evidence" value="ECO:0007669"/>
    <property type="project" value="TreeGrafter"/>
</dbReference>
<organism evidence="5 6">
    <name type="scientific">Phaeodactylum tricornutum (strain CCAP 1055/1)</name>
    <dbReference type="NCBI Taxonomy" id="556484"/>
    <lineage>
        <taxon>Eukaryota</taxon>
        <taxon>Sar</taxon>
        <taxon>Stramenopiles</taxon>
        <taxon>Ochrophyta</taxon>
        <taxon>Bacillariophyta</taxon>
        <taxon>Bacillariophyceae</taxon>
        <taxon>Bacillariophycidae</taxon>
        <taxon>Naviculales</taxon>
        <taxon>Phaeodactylaceae</taxon>
        <taxon>Phaeodactylum</taxon>
    </lineage>
</organism>
<reference evidence="6" key="2">
    <citation type="submission" date="2008-08" db="EMBL/GenBank/DDBJ databases">
        <authorList>
            <consortium name="Diatom Consortium"/>
            <person name="Grigoriev I."/>
            <person name="Grimwood J."/>
            <person name="Kuo A."/>
            <person name="Otillar R.P."/>
            <person name="Salamov A."/>
            <person name="Detter J.C."/>
            <person name="Lindquist E."/>
            <person name="Shapiro H."/>
            <person name="Lucas S."/>
            <person name="Glavina del Rio T."/>
            <person name="Pitluck S."/>
            <person name="Rokhsar D."/>
            <person name="Bowler C."/>
        </authorList>
    </citation>
    <scope>GENOME REANNOTATION</scope>
    <source>
        <strain evidence="6">CCAP 1055/1</strain>
    </source>
</reference>
<dbReference type="PaxDb" id="2850-Phatr43057"/>
<dbReference type="eggNOG" id="KOG0309">
    <property type="taxonomic scope" value="Eukaryota"/>
</dbReference>
<protein>
    <recommendedName>
        <fullName evidence="4">WDR59/RTC1-like RING zinc finger domain-containing protein</fullName>
    </recommendedName>
</protein>
<dbReference type="InterPro" id="IPR049567">
    <property type="entry name" value="WDR59-like"/>
</dbReference>